<organism evidence="1 2">
    <name type="scientific">Microbacterium foliorum</name>
    <dbReference type="NCBI Taxonomy" id="104336"/>
    <lineage>
        <taxon>Bacteria</taxon>
        <taxon>Bacillati</taxon>
        <taxon>Actinomycetota</taxon>
        <taxon>Actinomycetes</taxon>
        <taxon>Micrococcales</taxon>
        <taxon>Microbacteriaceae</taxon>
        <taxon>Microbacterium</taxon>
    </lineage>
</organism>
<dbReference type="InterPro" id="IPR025534">
    <property type="entry name" value="DUF4420"/>
</dbReference>
<dbReference type="Pfam" id="PF14390">
    <property type="entry name" value="DUF4420"/>
    <property type="match status" value="1"/>
</dbReference>
<evidence type="ECO:0008006" key="3">
    <source>
        <dbReference type="Google" id="ProtNLM"/>
    </source>
</evidence>
<keyword evidence="2" id="KW-1185">Reference proteome</keyword>
<dbReference type="GeneID" id="94442975"/>
<dbReference type="RefSeq" id="WP_045252781.1">
    <property type="nucleotide sequence ID" value="NZ_CP031425.1"/>
</dbReference>
<sequence length="326" mass="36468">MTTSDEHPTHLDPRTVEDYFRLGVKTAFPLLQSPFVRMQIDPSRNEIELMTPAEGPDPEVTAFERLSFARVSQGEQEWFRLTVDARDMHYEGYVLIESVVDQLRAGASFRHSVSEAVFALKDLVASRRRLTEEKELGLIGELLVLRHAVEATDETAAIGSWMGPLAEEHDFAFIDFDAEVKTTKSESRTHLIGSDTQLEPSPGRPLHLVSIQVTRAGNADTGFTLPDLIGEVRSLLNQTLRTFDAALEGLGWHPEDADLYKVAYSLRSTPRAYFVDDEFPAITSARLDKVVPRRPHVSSVTYRVNVTDLDHSSVDFPLADFCEAPA</sequence>
<dbReference type="AlphaFoldDB" id="A0A0F0L3F1"/>
<dbReference type="Proteomes" id="UP000033572">
    <property type="component" value="Unassembled WGS sequence"/>
</dbReference>
<protein>
    <recommendedName>
        <fullName evidence="3">PD-(D/E)XK motif protein</fullName>
    </recommendedName>
</protein>
<reference evidence="1 2" key="1">
    <citation type="submission" date="2015-02" db="EMBL/GenBank/DDBJ databases">
        <title>Draft genome sequences of ten Microbacterium spp. with emphasis on heavy metal contaminated environments.</title>
        <authorList>
            <person name="Corretto E."/>
        </authorList>
    </citation>
    <scope>NUCLEOTIDE SEQUENCE [LARGE SCALE GENOMIC DNA]</scope>
    <source>
        <strain evidence="1 2">DSM 12966</strain>
    </source>
</reference>
<evidence type="ECO:0000313" key="2">
    <source>
        <dbReference type="Proteomes" id="UP000033572"/>
    </source>
</evidence>
<dbReference type="EMBL" id="JYIU01000024">
    <property type="protein sequence ID" value="KJL26051.1"/>
    <property type="molecule type" value="Genomic_DNA"/>
</dbReference>
<name>A0A0F0L3F1_9MICO</name>
<gene>
    <name evidence="1" type="ORF">RN50_00336</name>
</gene>
<accession>A0A0F0L3F1</accession>
<evidence type="ECO:0000313" key="1">
    <source>
        <dbReference type="EMBL" id="KJL26051.1"/>
    </source>
</evidence>
<proteinExistence type="predicted"/>
<dbReference type="PATRIC" id="fig|104336.4.peg.349"/>
<comment type="caution">
    <text evidence="1">The sequence shown here is derived from an EMBL/GenBank/DDBJ whole genome shotgun (WGS) entry which is preliminary data.</text>
</comment>